<evidence type="ECO:0000256" key="1">
    <source>
        <dbReference type="SAM" id="Coils"/>
    </source>
</evidence>
<accession>A0A2K4ZDG4</accession>
<proteinExistence type="predicted"/>
<dbReference type="EMBL" id="OFSM01000005">
    <property type="protein sequence ID" value="SOY28492.1"/>
    <property type="molecule type" value="Genomic_DNA"/>
</dbReference>
<dbReference type="RefSeq" id="WP_103238581.1">
    <property type="nucleotide sequence ID" value="NZ_CANRXC010000001.1"/>
</dbReference>
<evidence type="ECO:0000313" key="2">
    <source>
        <dbReference type="EMBL" id="SOY28492.1"/>
    </source>
</evidence>
<dbReference type="AlphaFoldDB" id="A0A2K4ZDG4"/>
<sequence length="79" mass="9307">MARGQRKTLEEKIAAKMELIEALTTRLESEQRELEEMYQEKRRKELEVVSDIIEEAGLEPEEVAEVLQQYLERREEAAS</sequence>
<protein>
    <recommendedName>
        <fullName evidence="4">Flagellar export protein FliJ</fullName>
    </recommendedName>
</protein>
<keyword evidence="1" id="KW-0175">Coiled coil</keyword>
<gene>
    <name evidence="2" type="ORF">AMURIS_01201</name>
</gene>
<keyword evidence="3" id="KW-1185">Reference proteome</keyword>
<dbReference type="OrthoDB" id="2087678at2"/>
<feature type="coiled-coil region" evidence="1">
    <location>
        <begin position="6"/>
        <end position="47"/>
    </location>
</feature>
<name>A0A2K4ZDG4_9FIRM</name>
<reference evidence="2 3" key="1">
    <citation type="submission" date="2018-01" db="EMBL/GenBank/DDBJ databases">
        <authorList>
            <person name="Gaut B.S."/>
            <person name="Morton B.R."/>
            <person name="Clegg M.T."/>
            <person name="Duvall M.R."/>
        </authorList>
    </citation>
    <scope>NUCLEOTIDE SEQUENCE [LARGE SCALE GENOMIC DNA]</scope>
    <source>
        <strain evidence="2">GP69</strain>
    </source>
</reference>
<dbReference type="Proteomes" id="UP000236311">
    <property type="component" value="Unassembled WGS sequence"/>
</dbReference>
<evidence type="ECO:0008006" key="4">
    <source>
        <dbReference type="Google" id="ProtNLM"/>
    </source>
</evidence>
<evidence type="ECO:0000313" key="3">
    <source>
        <dbReference type="Proteomes" id="UP000236311"/>
    </source>
</evidence>
<organism evidence="2 3">
    <name type="scientific">Acetatifactor muris</name>
    <dbReference type="NCBI Taxonomy" id="879566"/>
    <lineage>
        <taxon>Bacteria</taxon>
        <taxon>Bacillati</taxon>
        <taxon>Bacillota</taxon>
        <taxon>Clostridia</taxon>
        <taxon>Lachnospirales</taxon>
        <taxon>Lachnospiraceae</taxon>
        <taxon>Acetatifactor</taxon>
    </lineage>
</organism>